<dbReference type="AlphaFoldDB" id="A0A2M8GI75"/>
<proteinExistence type="predicted"/>
<accession>A0A2M8GI75</accession>
<reference evidence="2" key="1">
    <citation type="submission" date="2017-09" db="EMBL/GenBank/DDBJ databases">
        <title>Depth-based differentiation of microbial function through sediment-hosted aquifers and enrichment of novel symbionts in the deep terrestrial subsurface.</title>
        <authorList>
            <person name="Probst A.J."/>
            <person name="Ladd B."/>
            <person name="Jarett J.K."/>
            <person name="Geller-Mcgrath D.E."/>
            <person name="Sieber C.M.K."/>
            <person name="Emerson J.B."/>
            <person name="Anantharaman K."/>
            <person name="Thomas B.C."/>
            <person name="Malmstrom R."/>
            <person name="Stieglmeier M."/>
            <person name="Klingl A."/>
            <person name="Woyke T."/>
            <person name="Ryan C.M."/>
            <person name="Banfield J.F."/>
        </authorList>
    </citation>
    <scope>NUCLEOTIDE SEQUENCE [LARGE SCALE GENOMIC DNA]</scope>
</reference>
<evidence type="ECO:0000313" key="2">
    <source>
        <dbReference type="Proteomes" id="UP000230384"/>
    </source>
</evidence>
<evidence type="ECO:0000313" key="1">
    <source>
        <dbReference type="EMBL" id="PJC77400.1"/>
    </source>
</evidence>
<organism evidence="1 2">
    <name type="scientific">Candidatus Shapirobacteria bacterium CG_4_8_14_3_um_filter_39_11</name>
    <dbReference type="NCBI Taxonomy" id="1974875"/>
    <lineage>
        <taxon>Bacteria</taxon>
        <taxon>Candidatus Shapironibacteriota</taxon>
    </lineage>
</organism>
<dbReference type="EMBL" id="PFQN01000009">
    <property type="protein sequence ID" value="PJC77400.1"/>
    <property type="molecule type" value="Genomic_DNA"/>
</dbReference>
<comment type="caution">
    <text evidence="1">The sequence shown here is derived from an EMBL/GenBank/DDBJ whole genome shotgun (WGS) entry which is preliminary data.</text>
</comment>
<dbReference type="Proteomes" id="UP000230384">
    <property type="component" value="Unassembled WGS sequence"/>
</dbReference>
<name>A0A2M8GI75_9BACT</name>
<sequence length="69" mass="7572">MKLKEITPKAFQCSGVACPAVYEIVGMNKLVIVGSKINNLEKLGIAKRVGENEEAVIVDKEMLHQIFGK</sequence>
<protein>
    <submittedName>
        <fullName evidence="1">Uncharacterized protein</fullName>
    </submittedName>
</protein>
<gene>
    <name evidence="1" type="ORF">CO010_00520</name>
</gene>